<dbReference type="PANTHER" id="PTHR43076">
    <property type="entry name" value="FO SYNTHASE (COFH)"/>
    <property type="match status" value="1"/>
</dbReference>
<evidence type="ECO:0000313" key="4">
    <source>
        <dbReference type="EMBL" id="ACY22530.1"/>
    </source>
</evidence>
<gene>
    <name evidence="4" type="ordered locus">Gbro_3326</name>
</gene>
<keyword evidence="2" id="KW-0004">4Fe-4S</keyword>
<feature type="region of interest" description="Disordered" evidence="3">
    <location>
        <begin position="349"/>
        <end position="372"/>
    </location>
</feature>
<dbReference type="STRING" id="526226.Gbro_3326"/>
<dbReference type="PANTHER" id="PTHR43076:SF1">
    <property type="entry name" value="LIPOYL SYNTHASE 2"/>
    <property type="match status" value="1"/>
</dbReference>
<sequence>MVLRAWASDIRAPVDDVRNALRRARQDPSALDDADAITLLGAAEAELDDLCDLADTVRAEVTDGRSLTFVVNRNFDTAAVAALGDGLEDLVVEAVDLGATEICMQGPLPADAAPDGYLRLVERIAAEGPDLHLHAYRPAEIRDGAARMGVGLPDYLRRARAAGLGSVPGTAAQILDDEVRAVLAGGPPALSVAQWVESIEAAHQAGLFSTATMLYGHVETPSQQVAHLRLLNRIAERTRGFTELILMPMLPANAGPHLAGVAVAGPGERETRALHAVARLMTLGHIDHLQVAWTKLDAPVVDRVLRGGADDIGGLLLDGELNPAAGAEAGRVLTVDDVVAIADRAGRTPRQRTTGYGDPAADRLLQIPQVRP</sequence>
<evidence type="ECO:0000256" key="2">
    <source>
        <dbReference type="ARBA" id="ARBA00022485"/>
    </source>
</evidence>
<dbReference type="eggNOG" id="COG1060">
    <property type="taxonomic scope" value="Bacteria"/>
</dbReference>
<comment type="cofactor">
    <cofactor evidence="1">
        <name>[4Fe-4S] cluster</name>
        <dbReference type="ChEBI" id="CHEBI:49883"/>
    </cofactor>
</comment>
<dbReference type="GO" id="GO:0044689">
    <property type="term" value="F:7,8-didemethyl-8-hydroxy-5-deazariboflavin synthase activity"/>
    <property type="evidence" value="ECO:0007669"/>
    <property type="project" value="TreeGrafter"/>
</dbReference>
<organism evidence="4 5">
    <name type="scientific">Gordonia bronchialis (strain ATCC 25592 / DSM 43247 / BCRC 13721 / JCM 3198 / KCTC 3076 / NBRC 16047 / NCTC 10667)</name>
    <name type="common">Rhodococcus bronchialis</name>
    <dbReference type="NCBI Taxonomy" id="526226"/>
    <lineage>
        <taxon>Bacteria</taxon>
        <taxon>Bacillati</taxon>
        <taxon>Actinomycetota</taxon>
        <taxon>Actinomycetes</taxon>
        <taxon>Mycobacteriales</taxon>
        <taxon>Gordoniaceae</taxon>
        <taxon>Gordonia</taxon>
    </lineage>
</organism>
<dbReference type="InterPro" id="IPR013785">
    <property type="entry name" value="Aldolase_TIM"/>
</dbReference>
<dbReference type="EMBL" id="CP001802">
    <property type="protein sequence ID" value="ACY22530.1"/>
    <property type="molecule type" value="Genomic_DNA"/>
</dbReference>
<protein>
    <submittedName>
        <fullName evidence="4">FO synthase</fullName>
    </submittedName>
</protein>
<keyword evidence="2" id="KW-0408">Iron</keyword>
<dbReference type="HOGENOM" id="CLU_040406_1_1_11"/>
<accession>D0LD37</accession>
<evidence type="ECO:0000313" key="5">
    <source>
        <dbReference type="Proteomes" id="UP000001219"/>
    </source>
</evidence>
<evidence type="ECO:0000256" key="1">
    <source>
        <dbReference type="ARBA" id="ARBA00001966"/>
    </source>
</evidence>
<dbReference type="AlphaFoldDB" id="D0LD37"/>
<reference evidence="5" key="1">
    <citation type="submission" date="2009-10" db="EMBL/GenBank/DDBJ databases">
        <title>The complete chromosome of Gordonia bronchialis DSM 43247.</title>
        <authorList>
            <consortium name="US DOE Joint Genome Institute (JGI-PGF)"/>
            <person name="Lucas S."/>
            <person name="Copeland A."/>
            <person name="Lapidus A."/>
            <person name="Glavina del Rio T."/>
            <person name="Dalin E."/>
            <person name="Tice H."/>
            <person name="Bruce D."/>
            <person name="Goodwin L."/>
            <person name="Pitluck S."/>
            <person name="Kyrpides N."/>
            <person name="Mavromatis K."/>
            <person name="Ivanova N."/>
            <person name="Ovchinnikova G."/>
            <person name="Saunders E."/>
            <person name="Brettin T."/>
            <person name="Detter J.C."/>
            <person name="Han C."/>
            <person name="Larimer F."/>
            <person name="Land M."/>
            <person name="Hauser L."/>
            <person name="Markowitz V."/>
            <person name="Cheng J.-F."/>
            <person name="Hugenholtz P."/>
            <person name="Woyke T."/>
            <person name="Wu D."/>
            <person name="Jando M."/>
            <person name="Schneider S."/>
            <person name="Goeker M."/>
            <person name="Klenk H.-P."/>
            <person name="Eisen J.A."/>
        </authorList>
    </citation>
    <scope>NUCLEOTIDE SEQUENCE [LARGE SCALE GENOMIC DNA]</scope>
    <source>
        <strain evidence="5">ATCC 25592 / DSM 43247 / BCRC 13721 / JCM 3198 / KCTC 3076 / NBRC 16047 / NCTC 10667</strain>
    </source>
</reference>
<reference evidence="4 5" key="2">
    <citation type="journal article" date="2010" name="Stand. Genomic Sci.">
        <title>Complete genome sequence of Gordonia bronchialis type strain (3410).</title>
        <authorList>
            <person name="Ivanova N."/>
            <person name="Sikorski J."/>
            <person name="Jando M."/>
            <person name="Lapidus A."/>
            <person name="Nolan M."/>
            <person name="Lucas S."/>
            <person name="Del Rio T.G."/>
            <person name="Tice H."/>
            <person name="Copeland A."/>
            <person name="Cheng J.F."/>
            <person name="Chen F."/>
            <person name="Bruce D."/>
            <person name="Goodwin L."/>
            <person name="Pitluck S."/>
            <person name="Mavromatis K."/>
            <person name="Ovchinnikova G."/>
            <person name="Pati A."/>
            <person name="Chen A."/>
            <person name="Palaniappan K."/>
            <person name="Land M."/>
            <person name="Hauser L."/>
            <person name="Chang Y.J."/>
            <person name="Jeffries C.D."/>
            <person name="Chain P."/>
            <person name="Saunders E."/>
            <person name="Han C."/>
            <person name="Detter J.C."/>
            <person name="Brettin T."/>
            <person name="Rohde M."/>
            <person name="Goker M."/>
            <person name="Bristow J."/>
            <person name="Eisen J.A."/>
            <person name="Markowitz V."/>
            <person name="Hugenholtz P."/>
            <person name="Klenk H.P."/>
            <person name="Kyrpides N.C."/>
        </authorList>
    </citation>
    <scope>NUCLEOTIDE SEQUENCE [LARGE SCALE GENOMIC DNA]</scope>
    <source>
        <strain evidence="5">ATCC 25592 / DSM 43247 / BCRC 13721 / JCM 3198 / KCTC 3076 / NBRC 16047 / NCTC 10667</strain>
    </source>
</reference>
<name>D0LD37_GORB4</name>
<dbReference type="RefSeq" id="WP_012835045.1">
    <property type="nucleotide sequence ID" value="NC_013441.1"/>
</dbReference>
<dbReference type="GO" id="GO:0051539">
    <property type="term" value="F:4 iron, 4 sulfur cluster binding"/>
    <property type="evidence" value="ECO:0007669"/>
    <property type="project" value="UniProtKB-KW"/>
</dbReference>
<dbReference type="SUPFAM" id="SSF102114">
    <property type="entry name" value="Radical SAM enzymes"/>
    <property type="match status" value="1"/>
</dbReference>
<evidence type="ECO:0000256" key="3">
    <source>
        <dbReference type="SAM" id="MobiDB-lite"/>
    </source>
</evidence>
<dbReference type="Proteomes" id="UP000001219">
    <property type="component" value="Chromosome"/>
</dbReference>
<dbReference type="InterPro" id="IPR058240">
    <property type="entry name" value="rSAM_sf"/>
</dbReference>
<dbReference type="OrthoDB" id="9802027at2"/>
<keyword evidence="5" id="KW-1185">Reference proteome</keyword>
<dbReference type="KEGG" id="gbr:Gbro_3326"/>
<keyword evidence="2" id="KW-0411">Iron-sulfur</keyword>
<proteinExistence type="predicted"/>
<dbReference type="Gene3D" id="3.20.20.70">
    <property type="entry name" value="Aldolase class I"/>
    <property type="match status" value="1"/>
</dbReference>
<dbReference type="InterPro" id="IPR034405">
    <property type="entry name" value="F420"/>
</dbReference>
<keyword evidence="2" id="KW-0479">Metal-binding</keyword>